<proteinExistence type="predicted"/>
<gene>
    <name evidence="2" type="ORF">ECRASSUSDP1_LOCUS8280</name>
</gene>
<reference evidence="2" key="1">
    <citation type="submission" date="2023-07" db="EMBL/GenBank/DDBJ databases">
        <authorList>
            <consortium name="AG Swart"/>
            <person name="Singh M."/>
            <person name="Singh A."/>
            <person name="Seah K."/>
            <person name="Emmerich C."/>
        </authorList>
    </citation>
    <scope>NUCLEOTIDE SEQUENCE</scope>
    <source>
        <strain evidence="2">DP1</strain>
    </source>
</reference>
<feature type="compositionally biased region" description="Low complexity" evidence="1">
    <location>
        <begin position="327"/>
        <end position="341"/>
    </location>
</feature>
<feature type="compositionally biased region" description="Basic and acidic residues" evidence="1">
    <location>
        <begin position="141"/>
        <end position="152"/>
    </location>
</feature>
<protein>
    <submittedName>
        <fullName evidence="2">Uncharacterized protein</fullName>
    </submittedName>
</protein>
<keyword evidence="3" id="KW-1185">Reference proteome</keyword>
<accession>A0AAD1UDX4</accession>
<name>A0AAD1UDX4_EUPCR</name>
<dbReference type="EMBL" id="CAMPGE010008093">
    <property type="protein sequence ID" value="CAI2367004.1"/>
    <property type="molecule type" value="Genomic_DNA"/>
</dbReference>
<feature type="compositionally biased region" description="Basic and acidic residues" evidence="1">
    <location>
        <begin position="229"/>
        <end position="243"/>
    </location>
</feature>
<evidence type="ECO:0000313" key="3">
    <source>
        <dbReference type="Proteomes" id="UP001295684"/>
    </source>
</evidence>
<sequence length="397" mass="45380">MEDTIQCGRCSLPIYHSEADGDISSSRKLHDCVTELLVILQKVIAVNNKNETKLKECTRIIEEFKQAKNYQFPDDAHHESELEYLRKERDRLFEENTLLKYGMGGQSQQIQPEFAIEEGQSHNDSFVSRVSSLQISGDSIHSDSVRLEDRSGPNRGSVLQTSNNMEEFPSLGGGNDPVSTNSKRSSKWDSGPNLNNIMRKPNNKKPKKSHGYNNSNMRDSNFPSLEPSIFKDKERKDPREETKMQPPMNKKARNKWGEYGSEHSDESEIELKIKKLKKRDNKKKNKAKNKKKPHEYIEPNSNRYQSYEKPYDIIDVDNGNDWGAEGGNSSYSSSNTSQYYGKPKKKNSAKDSPRLSQKCADIVIHIFSQNLGRICRKPLEIEVKQELLVSRLIDSCG</sequence>
<feature type="region of interest" description="Disordered" evidence="1">
    <location>
        <begin position="141"/>
        <end position="354"/>
    </location>
</feature>
<dbReference type="Proteomes" id="UP001295684">
    <property type="component" value="Unassembled WGS sequence"/>
</dbReference>
<dbReference type="AlphaFoldDB" id="A0AAD1UDX4"/>
<feature type="compositionally biased region" description="Polar residues" evidence="1">
    <location>
        <begin position="211"/>
        <end position="223"/>
    </location>
</feature>
<feature type="compositionally biased region" description="Basic residues" evidence="1">
    <location>
        <begin position="274"/>
        <end position="293"/>
    </location>
</feature>
<evidence type="ECO:0000313" key="2">
    <source>
        <dbReference type="EMBL" id="CAI2367004.1"/>
    </source>
</evidence>
<evidence type="ECO:0000256" key="1">
    <source>
        <dbReference type="SAM" id="MobiDB-lite"/>
    </source>
</evidence>
<feature type="compositionally biased region" description="Basic and acidic residues" evidence="1">
    <location>
        <begin position="260"/>
        <end position="273"/>
    </location>
</feature>
<organism evidence="2 3">
    <name type="scientific">Euplotes crassus</name>
    <dbReference type="NCBI Taxonomy" id="5936"/>
    <lineage>
        <taxon>Eukaryota</taxon>
        <taxon>Sar</taxon>
        <taxon>Alveolata</taxon>
        <taxon>Ciliophora</taxon>
        <taxon>Intramacronucleata</taxon>
        <taxon>Spirotrichea</taxon>
        <taxon>Hypotrichia</taxon>
        <taxon>Euplotida</taxon>
        <taxon>Euplotidae</taxon>
        <taxon>Moneuplotes</taxon>
    </lineage>
</organism>
<feature type="compositionally biased region" description="Basic residues" evidence="1">
    <location>
        <begin position="201"/>
        <end position="210"/>
    </location>
</feature>
<comment type="caution">
    <text evidence="2">The sequence shown here is derived from an EMBL/GenBank/DDBJ whole genome shotgun (WGS) entry which is preliminary data.</text>
</comment>